<evidence type="ECO:0000259" key="1">
    <source>
        <dbReference type="SMART" id="SM00065"/>
    </source>
</evidence>
<accession>A0A840YLQ9</accession>
<dbReference type="SUPFAM" id="SSF55781">
    <property type="entry name" value="GAF domain-like"/>
    <property type="match status" value="1"/>
</dbReference>
<dbReference type="PANTHER" id="PTHR43102">
    <property type="entry name" value="SLR1143 PROTEIN"/>
    <property type="match status" value="1"/>
</dbReference>
<dbReference type="Gene3D" id="3.30.450.40">
    <property type="match status" value="1"/>
</dbReference>
<organism evidence="2 3">
    <name type="scientific">Sphingomonas xinjiangensis</name>
    <dbReference type="NCBI Taxonomy" id="643568"/>
    <lineage>
        <taxon>Bacteria</taxon>
        <taxon>Pseudomonadati</taxon>
        <taxon>Pseudomonadota</taxon>
        <taxon>Alphaproteobacteria</taxon>
        <taxon>Sphingomonadales</taxon>
        <taxon>Sphingomonadaceae</taxon>
        <taxon>Sphingomonas</taxon>
    </lineage>
</organism>
<dbReference type="EMBL" id="JACIJF010000004">
    <property type="protein sequence ID" value="MBB5710466.1"/>
    <property type="molecule type" value="Genomic_DNA"/>
</dbReference>
<evidence type="ECO:0000313" key="2">
    <source>
        <dbReference type="EMBL" id="MBB5710466.1"/>
    </source>
</evidence>
<evidence type="ECO:0000313" key="3">
    <source>
        <dbReference type="Proteomes" id="UP000527143"/>
    </source>
</evidence>
<keyword evidence="3" id="KW-1185">Reference proteome</keyword>
<dbReference type="SMART" id="SM00065">
    <property type="entry name" value="GAF"/>
    <property type="match status" value="1"/>
</dbReference>
<dbReference type="PANTHER" id="PTHR43102:SF2">
    <property type="entry name" value="GAF DOMAIN-CONTAINING PROTEIN"/>
    <property type="match status" value="1"/>
</dbReference>
<dbReference type="Proteomes" id="UP000527143">
    <property type="component" value="Unassembled WGS sequence"/>
</dbReference>
<dbReference type="RefSeq" id="WP_184086450.1">
    <property type="nucleotide sequence ID" value="NZ_JACIJF010000004.1"/>
</dbReference>
<protein>
    <submittedName>
        <fullName evidence="2">GAF domain-containing protein</fullName>
    </submittedName>
</protein>
<name>A0A840YLQ9_9SPHN</name>
<dbReference type="Pfam" id="PF01590">
    <property type="entry name" value="GAF"/>
    <property type="match status" value="1"/>
</dbReference>
<proteinExistence type="predicted"/>
<gene>
    <name evidence="2" type="ORF">FHT02_001697</name>
</gene>
<feature type="domain" description="GAF" evidence="1">
    <location>
        <begin position="25"/>
        <end position="163"/>
    </location>
</feature>
<sequence>MTMEQFDVQAARLAALHSYGILDTPPERPFDAIVEQARMLCDTPIALVSLIDSERQWFKARAGIDDGETALETSVCAIAIRQGYLFQIDDLAADPRTARMSLVVGEPRIRFYAGFPLITRERIALGSLCVIDTKPRPGGLNADQREGLMELADTTVQLIEQRRL</sequence>
<dbReference type="AlphaFoldDB" id="A0A840YLQ9"/>
<dbReference type="InterPro" id="IPR029016">
    <property type="entry name" value="GAF-like_dom_sf"/>
</dbReference>
<comment type="caution">
    <text evidence="2">The sequence shown here is derived from an EMBL/GenBank/DDBJ whole genome shotgun (WGS) entry which is preliminary data.</text>
</comment>
<dbReference type="InterPro" id="IPR003018">
    <property type="entry name" value="GAF"/>
</dbReference>
<reference evidence="2 3" key="1">
    <citation type="submission" date="2020-08" db="EMBL/GenBank/DDBJ databases">
        <title>Genomic Encyclopedia of Type Strains, Phase IV (KMG-IV): sequencing the most valuable type-strain genomes for metagenomic binning, comparative biology and taxonomic classification.</title>
        <authorList>
            <person name="Goeker M."/>
        </authorList>
    </citation>
    <scope>NUCLEOTIDE SEQUENCE [LARGE SCALE GENOMIC DNA]</scope>
    <source>
        <strain evidence="2 3">DSM 26736</strain>
    </source>
</reference>